<dbReference type="EMBL" id="BMJV01000004">
    <property type="protein sequence ID" value="GGG74965.1"/>
    <property type="molecule type" value="Genomic_DNA"/>
</dbReference>
<accession>A0A8J2ZKQ2</accession>
<dbReference type="RefSeq" id="WP_188790487.1">
    <property type="nucleotide sequence ID" value="NZ_BMJV01000004.1"/>
</dbReference>
<keyword evidence="2" id="KW-1185">Reference proteome</keyword>
<organism evidence="1 2">
    <name type="scientific">Salipiger pallidus</name>
    <dbReference type="NCBI Taxonomy" id="1775170"/>
    <lineage>
        <taxon>Bacteria</taxon>
        <taxon>Pseudomonadati</taxon>
        <taxon>Pseudomonadota</taxon>
        <taxon>Alphaproteobacteria</taxon>
        <taxon>Rhodobacterales</taxon>
        <taxon>Roseobacteraceae</taxon>
        <taxon>Salipiger</taxon>
    </lineage>
</organism>
<dbReference type="Proteomes" id="UP000617145">
    <property type="component" value="Unassembled WGS sequence"/>
</dbReference>
<proteinExistence type="predicted"/>
<comment type="caution">
    <text evidence="1">The sequence shown here is derived from an EMBL/GenBank/DDBJ whole genome shotgun (WGS) entry which is preliminary data.</text>
</comment>
<reference evidence="1" key="2">
    <citation type="submission" date="2020-09" db="EMBL/GenBank/DDBJ databases">
        <authorList>
            <person name="Sun Q."/>
            <person name="Zhou Y."/>
        </authorList>
    </citation>
    <scope>NUCLEOTIDE SEQUENCE</scope>
    <source>
        <strain evidence="1">CGMCC 1.15762</strain>
    </source>
</reference>
<evidence type="ECO:0000313" key="2">
    <source>
        <dbReference type="Proteomes" id="UP000617145"/>
    </source>
</evidence>
<reference evidence="1" key="1">
    <citation type="journal article" date="2014" name="Int. J. Syst. Evol. Microbiol.">
        <title>Complete genome sequence of Corynebacterium casei LMG S-19264T (=DSM 44701T), isolated from a smear-ripened cheese.</title>
        <authorList>
            <consortium name="US DOE Joint Genome Institute (JGI-PGF)"/>
            <person name="Walter F."/>
            <person name="Albersmeier A."/>
            <person name="Kalinowski J."/>
            <person name="Ruckert C."/>
        </authorList>
    </citation>
    <scope>NUCLEOTIDE SEQUENCE</scope>
    <source>
        <strain evidence="1">CGMCC 1.15762</strain>
    </source>
</reference>
<gene>
    <name evidence="1" type="ORF">GCM10011415_24380</name>
</gene>
<protein>
    <submittedName>
        <fullName evidence="1">Uncharacterized protein</fullName>
    </submittedName>
</protein>
<name>A0A8J2ZKQ2_9RHOB</name>
<dbReference type="AlphaFoldDB" id="A0A8J2ZKQ2"/>
<sequence length="72" mass="7708">MSRISRFHRSVRNFDMVRAGVLVVLLGIGFFLTLGQADDDLMAHDGEEHSLVVPASGIDMGTAQLAQAGPLV</sequence>
<evidence type="ECO:0000313" key="1">
    <source>
        <dbReference type="EMBL" id="GGG74965.1"/>
    </source>
</evidence>